<dbReference type="Pfam" id="PF01103">
    <property type="entry name" value="Omp85"/>
    <property type="match status" value="1"/>
</dbReference>
<evidence type="ECO:0000256" key="2">
    <source>
        <dbReference type="ARBA" id="ARBA00022729"/>
    </source>
</evidence>
<keyword evidence="2 5" id="KW-0732">Signal</keyword>
<feature type="domain" description="Calcineurin-like phosphoesterase" evidence="6">
    <location>
        <begin position="32"/>
        <end position="231"/>
    </location>
</feature>
<dbReference type="InterPro" id="IPR000184">
    <property type="entry name" value="Bac_surfAg_D15"/>
</dbReference>
<evidence type="ECO:0008006" key="10">
    <source>
        <dbReference type="Google" id="ProtNLM"/>
    </source>
</evidence>
<evidence type="ECO:0000313" key="9">
    <source>
        <dbReference type="Proteomes" id="UP000220133"/>
    </source>
</evidence>
<feature type="signal peptide" evidence="5">
    <location>
        <begin position="1"/>
        <end position="23"/>
    </location>
</feature>
<organism evidence="8 9">
    <name type="scientific">Chitinophaga caeni</name>
    <dbReference type="NCBI Taxonomy" id="2029983"/>
    <lineage>
        <taxon>Bacteria</taxon>
        <taxon>Pseudomonadati</taxon>
        <taxon>Bacteroidota</taxon>
        <taxon>Chitinophagia</taxon>
        <taxon>Chitinophagales</taxon>
        <taxon>Chitinophagaceae</taxon>
        <taxon>Chitinophaga</taxon>
    </lineage>
</organism>
<evidence type="ECO:0000256" key="4">
    <source>
        <dbReference type="ARBA" id="ARBA00023136"/>
    </source>
</evidence>
<keyword evidence="9" id="KW-1185">Reference proteome</keyword>
<keyword evidence="3" id="KW-0378">Hydrolase</keyword>
<proteinExistence type="predicted"/>
<dbReference type="SUPFAM" id="SSF56300">
    <property type="entry name" value="Metallo-dependent phosphatases"/>
    <property type="match status" value="1"/>
</dbReference>
<gene>
    <name evidence="8" type="ORF">COR50_08240</name>
</gene>
<protein>
    <recommendedName>
        <fullName evidence="10">Bacterial surface antigen (D15) domain-containing protein</fullName>
    </recommendedName>
</protein>
<evidence type="ECO:0000259" key="7">
    <source>
        <dbReference type="Pfam" id="PF01103"/>
    </source>
</evidence>
<evidence type="ECO:0000256" key="3">
    <source>
        <dbReference type="ARBA" id="ARBA00022801"/>
    </source>
</evidence>
<evidence type="ECO:0000259" key="6">
    <source>
        <dbReference type="Pfam" id="PF00149"/>
    </source>
</evidence>
<evidence type="ECO:0000256" key="5">
    <source>
        <dbReference type="SAM" id="SignalP"/>
    </source>
</evidence>
<evidence type="ECO:0000313" key="8">
    <source>
        <dbReference type="EMBL" id="ATL47174.1"/>
    </source>
</evidence>
<dbReference type="RefSeq" id="WP_098193556.1">
    <property type="nucleotide sequence ID" value="NZ_CP023777.1"/>
</dbReference>
<dbReference type="Pfam" id="PF00149">
    <property type="entry name" value="Metallophos"/>
    <property type="match status" value="1"/>
</dbReference>
<dbReference type="GO" id="GO:0019867">
    <property type="term" value="C:outer membrane"/>
    <property type="evidence" value="ECO:0007669"/>
    <property type="project" value="InterPro"/>
</dbReference>
<accession>A0A291QTK3</accession>
<comment type="subcellular location">
    <subcellularLocation>
        <location evidence="1">Membrane</location>
    </subcellularLocation>
</comment>
<dbReference type="OrthoDB" id="333971at2"/>
<dbReference type="Proteomes" id="UP000220133">
    <property type="component" value="Chromosome"/>
</dbReference>
<reference evidence="8 9" key="1">
    <citation type="submission" date="2017-10" db="EMBL/GenBank/DDBJ databases">
        <title>Paenichitinophaga pekingensis gen. nov., sp. nov., isolated from activated sludge.</title>
        <authorList>
            <person name="Jin D."/>
            <person name="Kong X."/>
            <person name="Deng Y."/>
            <person name="Bai Z."/>
        </authorList>
    </citation>
    <scope>NUCLEOTIDE SEQUENCE [LARGE SCALE GENOMIC DNA]</scope>
    <source>
        <strain evidence="8 9">13</strain>
    </source>
</reference>
<dbReference type="KEGG" id="cbae:COR50_08240"/>
<feature type="domain" description="Bacterial surface antigen (D15)" evidence="7">
    <location>
        <begin position="973"/>
        <end position="1186"/>
    </location>
</feature>
<dbReference type="InterPro" id="IPR004843">
    <property type="entry name" value="Calcineurin-like_PHP"/>
</dbReference>
<sequence>MKRCLQILLLLPAFLVMGKFVNAQERPKVLQRIILVGDAGEVHNGVNPVIDAVKRTFDMNDTANTVLFLGDNVYPRGIPSTLDKSYPKAKEIIDYQVSLLKDAKAKGIFIPGNHDWQKSKPDGWKQIRRQQQYIDSLHLPNVDFQPKDGCPGPVPYMIGNDILLIIVDTEWWLFPYEKPSGINSSCDCKTGEDLLTEIGDIKARYPHKLLIFAAHHPFRSYGIHGGYYTVKQHIFPFTDLAPYLYIPLPVLGSVYPITRGVFGTKEDLPNPLYQKMVKGVEKELRSDLPTLYVSGHDHSLQLIHDDGNYYVVSGSGSKLDRVKKGKKSEFATTQLGFTALEQLEDGTFRVRYFAANGDSLLFAKDLYQLPDEIPVHSSLENYTVVKGNVNLAADTQYYPVKNFYRFLLGENYRETWATPISVPVFNLNETLGGMQVLKRGGGKQTRSLRLADKNGVEYVLRSMKKYPSAAIPEELRETIAKDVVQDQISAAQPYAPTVVASLAEAAGVPHTNPKFVYLPRDTALGIYRDDFGDGMYLFEEREPMGDGKTYNTLKTVEAIQGDNDNLVNQVAVLKARLFDMYIGDWDRHDDQWRWYKEKEKIKKKEKVDIYYPVPRDRDQAFFVNEGMLPRLASRKWLMPKFQGFRRYFKDINGFNFNARYFDRTFLNGLSKKQWEEQSKILVNNMTDEVIHQAMLQFPAPIQAIDTPNIAEKLRSRRPLLEEAAMKYYRFLAKSVDVVGTNKDENFDIERLPGGKLSVIVRKISKKDNVQQKIYSRVFDPKDTKEVIVYGLGGEDVFNIHGENHCPIKVRIIGGKEKDTYIDNSQNAYSKRVLVYDLKPSIDSFALRNKAKLRLSKSEDNIDYNRMAFQYDKLMPLVTAGYNLDDGVSLGLGLQYTNHGFRKDPFKSKHTFIASHALATKAYNFKYDGIFIHLLGKNDLLINANARAPHNTINFFGFGNETVYDQHISDPAIRYYRARYNYYSFHALMRRNIGKHLSLSLGPIFENYALDKDENDDRYISHFSENGLDSMSIYKNKFYTGGRLVAEIDTRDNDLYATRGFHWVTSLQGNIGLNDFSKNLTQLRSDMSIYMSVSDPAKLVFIARFGAGKNWGTTEYFQAMSLGGNTYLRGYRNYRFAGESMLYNNLELRFKLFDFTTYVLPGSVGLIAFNDVGRVWYDDDNSKKWHNGFGGGVYVTPINLLVISAVVGHSSESTLPYVKVGFRF</sequence>
<name>A0A291QTK3_9BACT</name>
<feature type="chain" id="PRO_5012922973" description="Bacterial surface antigen (D15) domain-containing protein" evidence="5">
    <location>
        <begin position="24"/>
        <end position="1223"/>
    </location>
</feature>
<dbReference type="Gene3D" id="3.60.21.10">
    <property type="match status" value="1"/>
</dbReference>
<dbReference type="PANTHER" id="PTHR10161">
    <property type="entry name" value="TARTRATE-RESISTANT ACID PHOSPHATASE TYPE 5"/>
    <property type="match status" value="1"/>
</dbReference>
<dbReference type="InterPro" id="IPR029052">
    <property type="entry name" value="Metallo-depent_PP-like"/>
</dbReference>
<evidence type="ECO:0000256" key="1">
    <source>
        <dbReference type="ARBA" id="ARBA00004370"/>
    </source>
</evidence>
<dbReference type="Gene3D" id="2.40.160.50">
    <property type="entry name" value="membrane protein fhac: a member of the omp85/tpsb transporter family"/>
    <property type="match status" value="1"/>
</dbReference>
<dbReference type="GO" id="GO:0016787">
    <property type="term" value="F:hydrolase activity"/>
    <property type="evidence" value="ECO:0007669"/>
    <property type="project" value="UniProtKB-KW"/>
</dbReference>
<keyword evidence="4" id="KW-0472">Membrane</keyword>
<dbReference type="PANTHER" id="PTHR10161:SF14">
    <property type="entry name" value="TARTRATE-RESISTANT ACID PHOSPHATASE TYPE 5"/>
    <property type="match status" value="1"/>
</dbReference>
<dbReference type="AlphaFoldDB" id="A0A291QTK3"/>
<dbReference type="EMBL" id="CP023777">
    <property type="protein sequence ID" value="ATL47174.1"/>
    <property type="molecule type" value="Genomic_DNA"/>
</dbReference>
<dbReference type="InterPro" id="IPR051558">
    <property type="entry name" value="Metallophosphoesterase_PAP"/>
</dbReference>